<evidence type="ECO:0008006" key="4">
    <source>
        <dbReference type="Google" id="ProtNLM"/>
    </source>
</evidence>
<organism evidence="2 3">
    <name type="scientific">Clostridium septicum</name>
    <dbReference type="NCBI Taxonomy" id="1504"/>
    <lineage>
        <taxon>Bacteria</taxon>
        <taxon>Bacillati</taxon>
        <taxon>Bacillota</taxon>
        <taxon>Clostridia</taxon>
        <taxon>Eubacteriales</taxon>
        <taxon>Clostridiaceae</taxon>
        <taxon>Clostridium</taxon>
    </lineage>
</organism>
<sequence>MPILRRYVKVKLSFIKRMRISVANIRGYDVLVKECFNKVLMYILVLSLIIGLTLGISQAIFLGTFENIAINLLNEEDYKFEMKNGELNFEKSPYEKEEGSVISIFDTTKSVDDVESYRSIVVHKDMSVIFFKDGVVARSNGDQYIAKFKDIPFMPEYMNNDTLIDAVNKLSILKYIIIVVMVLVKYAAILVQGLIVSVAGILINKMKKTNLKYVDILKISLYAMTLPIILSLIIPIGAFTVVIATIYVIMVIKSLNNKNSNIA</sequence>
<evidence type="ECO:0000313" key="2">
    <source>
        <dbReference type="EMBL" id="AYE34353.1"/>
    </source>
</evidence>
<evidence type="ECO:0000256" key="1">
    <source>
        <dbReference type="SAM" id="Phobius"/>
    </source>
</evidence>
<dbReference type="Proteomes" id="UP000280586">
    <property type="component" value="Chromosome"/>
</dbReference>
<keyword evidence="1" id="KW-1133">Transmembrane helix</keyword>
<reference evidence="2 3" key="1">
    <citation type="submission" date="2017-09" db="EMBL/GenBank/DDBJ databases">
        <authorList>
            <person name="Thomas P."/>
            <person name="Seyboldt C."/>
        </authorList>
    </citation>
    <scope>NUCLEOTIDE SEQUENCE [LARGE SCALE GENOMIC DNA]</scope>
    <source>
        <strain evidence="2 3">DSM 7534</strain>
    </source>
</reference>
<dbReference type="Pfam" id="PF06691">
    <property type="entry name" value="DUF1189"/>
    <property type="match status" value="1"/>
</dbReference>
<evidence type="ECO:0000313" key="3">
    <source>
        <dbReference type="Proteomes" id="UP000280586"/>
    </source>
</evidence>
<protein>
    <recommendedName>
        <fullName evidence="4">DUF1189 domain-containing protein</fullName>
    </recommendedName>
</protein>
<gene>
    <name evidence="2" type="ORF">CP523_07900</name>
</gene>
<dbReference type="InterPro" id="IPR009574">
    <property type="entry name" value="DUF1189"/>
</dbReference>
<dbReference type="AlphaFoldDB" id="A0A9N7JL10"/>
<name>A0A9N7JL10_CLOSE</name>
<proteinExistence type="predicted"/>
<feature type="transmembrane region" description="Helical" evidence="1">
    <location>
        <begin position="175"/>
        <end position="203"/>
    </location>
</feature>
<dbReference type="EMBL" id="CP023671">
    <property type="protein sequence ID" value="AYE34353.1"/>
    <property type="molecule type" value="Genomic_DNA"/>
</dbReference>
<dbReference type="KEGG" id="csep:CP523_07900"/>
<feature type="transmembrane region" description="Helical" evidence="1">
    <location>
        <begin position="224"/>
        <end position="250"/>
    </location>
</feature>
<feature type="transmembrane region" description="Helical" evidence="1">
    <location>
        <begin position="39"/>
        <end position="61"/>
    </location>
</feature>
<keyword evidence="1" id="KW-0812">Transmembrane</keyword>
<accession>A0A9N7JL10</accession>
<keyword evidence="1" id="KW-0472">Membrane</keyword>